<reference evidence="2" key="1">
    <citation type="submission" date="2022-09" db="EMBL/GenBank/DDBJ databases">
        <authorList>
            <person name="Cesa-Luna C."/>
            <person name="Girard L."/>
            <person name="Lood C."/>
            <person name="Hofte M."/>
            <person name="De Mot R."/>
        </authorList>
    </citation>
    <scope>NUCLEOTIDE SEQUENCE</scope>
    <source>
        <strain evidence="2">B1M3-32</strain>
    </source>
</reference>
<dbReference type="InterPro" id="IPR010982">
    <property type="entry name" value="Lambda_DNA-bd_dom_sf"/>
</dbReference>
<comment type="caution">
    <text evidence="2">The sequence shown here is derived from an EMBL/GenBank/DDBJ whole genome shotgun (WGS) entry which is preliminary data.</text>
</comment>
<dbReference type="PROSITE" id="PS50943">
    <property type="entry name" value="HTH_CROC1"/>
    <property type="match status" value="1"/>
</dbReference>
<keyword evidence="3" id="KW-1185">Reference proteome</keyword>
<proteinExistence type="predicted"/>
<reference evidence="2" key="2">
    <citation type="journal article" date="2023" name="mSystems">
        <title>Charting the Lipopeptidome of Nonpathogenic Pseudomonas.</title>
        <authorList>
            <person name="Cesa-Luna C."/>
            <person name="Geudens N."/>
            <person name="Girard L."/>
            <person name="De Roo V."/>
            <person name="Maklad H.R."/>
            <person name="Martins J.C."/>
            <person name="Hofte M."/>
            <person name="De Mot R."/>
        </authorList>
    </citation>
    <scope>NUCLEOTIDE SEQUENCE</scope>
    <source>
        <strain evidence="2">B1M3-32</strain>
    </source>
</reference>
<evidence type="ECO:0000313" key="2">
    <source>
        <dbReference type="EMBL" id="MCU7247265.1"/>
    </source>
</evidence>
<name>A0A9X3BA73_9PSED</name>
<dbReference type="EMBL" id="JAOSKY010000002">
    <property type="protein sequence ID" value="MCU7247265.1"/>
    <property type="molecule type" value="Genomic_DNA"/>
</dbReference>
<sequence length="267" mass="30998">MPEFFCSNLKHLCTHYRSISDVCRRLKIHRGQFNKYLSGNSFPSTHNLKRICDFFGVEGYEIRLPPEQFLHLVNGRERRVALTMITAPQRAVEHLRLQSSSHLKRLVGYHHEYAYSMSDQSAILCSLVSIQEADGHYVYEREERLALRCSGQPIQVRYQGVVYYLGDRVFLIDYESLETSEINQTILVPGFKSQHTRLNGLKLGVTACDRRAPVCSRVVWDSLGPDISQDDAFRRIREYQFDDQELDADLRARLSQAQVIDGVFRMY</sequence>
<organism evidence="2 3">
    <name type="scientific">Pseudomonas koreensis</name>
    <dbReference type="NCBI Taxonomy" id="198620"/>
    <lineage>
        <taxon>Bacteria</taxon>
        <taxon>Pseudomonadati</taxon>
        <taxon>Pseudomonadota</taxon>
        <taxon>Gammaproteobacteria</taxon>
        <taxon>Pseudomonadales</taxon>
        <taxon>Pseudomonadaceae</taxon>
        <taxon>Pseudomonas</taxon>
    </lineage>
</organism>
<dbReference type="Proteomes" id="UP001139955">
    <property type="component" value="Unassembled WGS sequence"/>
</dbReference>
<protein>
    <submittedName>
        <fullName evidence="2">Helix-turn-helix transcriptional regulator</fullName>
    </submittedName>
</protein>
<dbReference type="AlphaFoldDB" id="A0A9X3BA73"/>
<feature type="domain" description="HTH cro/C1-type" evidence="1">
    <location>
        <begin position="18"/>
        <end position="62"/>
    </location>
</feature>
<accession>A0A9X3BA73</accession>
<gene>
    <name evidence="2" type="ORF">OC940_05575</name>
</gene>
<evidence type="ECO:0000259" key="1">
    <source>
        <dbReference type="PROSITE" id="PS50943"/>
    </source>
</evidence>
<dbReference type="InterPro" id="IPR001387">
    <property type="entry name" value="Cro/C1-type_HTH"/>
</dbReference>
<evidence type="ECO:0000313" key="3">
    <source>
        <dbReference type="Proteomes" id="UP001139955"/>
    </source>
</evidence>
<dbReference type="SMART" id="SM00530">
    <property type="entry name" value="HTH_XRE"/>
    <property type="match status" value="1"/>
</dbReference>
<dbReference type="RefSeq" id="WP_301621244.1">
    <property type="nucleotide sequence ID" value="NZ_JAOSKY010000002.1"/>
</dbReference>
<dbReference type="GO" id="GO:0003677">
    <property type="term" value="F:DNA binding"/>
    <property type="evidence" value="ECO:0007669"/>
    <property type="project" value="InterPro"/>
</dbReference>
<dbReference type="Gene3D" id="1.10.260.40">
    <property type="entry name" value="lambda repressor-like DNA-binding domains"/>
    <property type="match status" value="1"/>
</dbReference>
<dbReference type="SUPFAM" id="SSF47413">
    <property type="entry name" value="lambda repressor-like DNA-binding domains"/>
    <property type="match status" value="1"/>
</dbReference>